<dbReference type="Pfam" id="PF13480">
    <property type="entry name" value="Acetyltransf_6"/>
    <property type="match status" value="1"/>
</dbReference>
<dbReference type="InterPro" id="IPR016181">
    <property type="entry name" value="Acyl_CoA_acyltransferase"/>
</dbReference>
<sequence length="287" mass="31777">MLMRPSVICDNRAVPLWQSHVFATALRHLGTDAAVEPMGAAGEVLIIRRKFGPFGPFGFASRGPVWASDSTEKERIAALRDIRLHIMNAQNTGRQVLRSAGFRQMMASAEIAILGTHGDLDEQLAQCSGKWRNAYRKGVRSDMDITHRRFSPDKDCWVFAVDRAAQKQKGYRALPPDLVHAIAQVDPQNVTISLAKQRGTPIAAMMFLRHGSAATYHVGWTSDTGRKANAHHVMLMQAAKRFARLGVSQIELGQIDRQRLPGLARFKLGAGAQITMTDGTWIKIPFL</sequence>
<feature type="domain" description="BioF2-like acetyltransferase" evidence="1">
    <location>
        <begin position="163"/>
        <end position="256"/>
    </location>
</feature>
<gene>
    <name evidence="2" type="ORF">SAMN04488515_1254</name>
</gene>
<reference evidence="2 3" key="1">
    <citation type="submission" date="2016-10" db="EMBL/GenBank/DDBJ databases">
        <authorList>
            <person name="de Groot N.N."/>
        </authorList>
    </citation>
    <scope>NUCLEOTIDE SEQUENCE [LARGE SCALE GENOMIC DNA]</scope>
    <source>
        <strain evidence="2 3">DSM 17925</strain>
    </source>
</reference>
<keyword evidence="2" id="KW-0808">Transferase</keyword>
<keyword evidence="3" id="KW-1185">Reference proteome</keyword>
<dbReference type="GO" id="GO:0016740">
    <property type="term" value="F:transferase activity"/>
    <property type="evidence" value="ECO:0007669"/>
    <property type="project" value="UniProtKB-KW"/>
</dbReference>
<dbReference type="PANTHER" id="PTHR36174">
    <property type="entry name" value="LIPID II:GLYCINE GLYCYLTRANSFERASE"/>
    <property type="match status" value="1"/>
</dbReference>
<dbReference type="EMBL" id="FOIZ01000001">
    <property type="protein sequence ID" value="SEW14271.1"/>
    <property type="molecule type" value="Genomic_DNA"/>
</dbReference>
<accession>A0A1I0PIQ3</accession>
<dbReference type="SUPFAM" id="SSF55729">
    <property type="entry name" value="Acyl-CoA N-acyltransferases (Nat)"/>
    <property type="match status" value="1"/>
</dbReference>
<dbReference type="Proteomes" id="UP000199167">
    <property type="component" value="Unassembled WGS sequence"/>
</dbReference>
<dbReference type="OrthoDB" id="341858at2"/>
<dbReference type="InterPro" id="IPR038740">
    <property type="entry name" value="BioF2-like_GNAT_dom"/>
</dbReference>
<dbReference type="AlphaFoldDB" id="A0A1I0PIQ3"/>
<dbReference type="STRING" id="364200.SAMN04488515_1254"/>
<evidence type="ECO:0000259" key="1">
    <source>
        <dbReference type="Pfam" id="PF13480"/>
    </source>
</evidence>
<protein>
    <submittedName>
        <fullName evidence="2">Acetyltransferase (GNAT) domain-containing protein</fullName>
    </submittedName>
</protein>
<evidence type="ECO:0000313" key="2">
    <source>
        <dbReference type="EMBL" id="SEW14271.1"/>
    </source>
</evidence>
<dbReference type="InterPro" id="IPR050644">
    <property type="entry name" value="PG_Glycine_Bridge_Synth"/>
</dbReference>
<dbReference type="Gene3D" id="3.40.630.30">
    <property type="match status" value="1"/>
</dbReference>
<proteinExistence type="predicted"/>
<evidence type="ECO:0000313" key="3">
    <source>
        <dbReference type="Proteomes" id="UP000199167"/>
    </source>
</evidence>
<dbReference type="PANTHER" id="PTHR36174:SF1">
    <property type="entry name" value="LIPID II:GLYCINE GLYCYLTRANSFERASE"/>
    <property type="match status" value="1"/>
</dbReference>
<organism evidence="2 3">
    <name type="scientific">Cognatiyoonia koreensis</name>
    <dbReference type="NCBI Taxonomy" id="364200"/>
    <lineage>
        <taxon>Bacteria</taxon>
        <taxon>Pseudomonadati</taxon>
        <taxon>Pseudomonadota</taxon>
        <taxon>Alphaproteobacteria</taxon>
        <taxon>Rhodobacterales</taxon>
        <taxon>Paracoccaceae</taxon>
        <taxon>Cognatiyoonia</taxon>
    </lineage>
</organism>
<name>A0A1I0PIQ3_9RHOB</name>